<protein>
    <submittedName>
        <fullName evidence="2">Uncharacterized protein</fullName>
    </submittedName>
</protein>
<dbReference type="EMBL" id="FRBK01000013">
    <property type="protein sequence ID" value="SHM68840.1"/>
    <property type="molecule type" value="Genomic_DNA"/>
</dbReference>
<keyword evidence="1" id="KW-0472">Membrane</keyword>
<evidence type="ECO:0000313" key="3">
    <source>
        <dbReference type="Proteomes" id="UP000184388"/>
    </source>
</evidence>
<evidence type="ECO:0000256" key="1">
    <source>
        <dbReference type="SAM" id="Phobius"/>
    </source>
</evidence>
<dbReference type="AlphaFoldDB" id="A0A9X8N1X4"/>
<feature type="transmembrane region" description="Helical" evidence="1">
    <location>
        <begin position="116"/>
        <end position="140"/>
    </location>
</feature>
<gene>
    <name evidence="2" type="ORF">SAMN05216268_11377</name>
</gene>
<feature type="transmembrane region" description="Helical" evidence="1">
    <location>
        <begin position="31"/>
        <end position="54"/>
    </location>
</feature>
<feature type="transmembrane region" description="Helical" evidence="1">
    <location>
        <begin position="184"/>
        <end position="208"/>
    </location>
</feature>
<dbReference type="Proteomes" id="UP000184388">
    <property type="component" value="Unassembled WGS sequence"/>
</dbReference>
<reference evidence="3" key="1">
    <citation type="submission" date="2016-11" db="EMBL/GenBank/DDBJ databases">
        <authorList>
            <person name="Jaros S."/>
            <person name="Januszkiewicz K."/>
            <person name="Wedrychowicz H."/>
        </authorList>
    </citation>
    <scope>NUCLEOTIDE SEQUENCE [LARGE SCALE GENOMIC DNA]</scope>
    <source>
        <strain evidence="3">CGMCC 4.3555</strain>
    </source>
</reference>
<name>A0A9X8N1X4_9ACTN</name>
<keyword evidence="1" id="KW-1133">Transmembrane helix</keyword>
<sequence>MQMTGQATARSPLGQGVNGACHRDIWAGRTILVSTAALVAEMAIGGVALILIGLSQDPESEFTGLGLVFTTVVILPMLAIVSVILGLLATLILVLPTVWLARRAKGRWGWTQKGAVWGVPLVAPIVSAALLLVGSVLYTMASGAVGSPTVHAWWWLALTAFSVPSALFAWLAASRTEPGSGLRLALRVFASGTAGAVGLALWGGLAYATGLVKLYEPPHLSRADVVGIWQDGRGGTLELAADGGATAHRLSDTGHGHCEGTGKWSLESSGSRSQDLELAGACGTTWRIGGTSERPTLYYYVGDPDEGHRYTLLRGSER</sequence>
<accession>A0A9X8N1X4</accession>
<evidence type="ECO:0000313" key="2">
    <source>
        <dbReference type="EMBL" id="SHM68840.1"/>
    </source>
</evidence>
<comment type="caution">
    <text evidence="2">The sequence shown here is derived from an EMBL/GenBank/DDBJ whole genome shotgun (WGS) entry which is preliminary data.</text>
</comment>
<keyword evidence="1" id="KW-0812">Transmembrane</keyword>
<organism evidence="2 3">
    <name type="scientific">Streptomyces yunnanensis</name>
    <dbReference type="NCBI Taxonomy" id="156453"/>
    <lineage>
        <taxon>Bacteria</taxon>
        <taxon>Bacillati</taxon>
        <taxon>Actinomycetota</taxon>
        <taxon>Actinomycetes</taxon>
        <taxon>Kitasatosporales</taxon>
        <taxon>Streptomycetaceae</taxon>
        <taxon>Streptomyces</taxon>
    </lineage>
</organism>
<proteinExistence type="predicted"/>
<feature type="transmembrane region" description="Helical" evidence="1">
    <location>
        <begin position="66"/>
        <end position="95"/>
    </location>
</feature>
<feature type="transmembrane region" description="Helical" evidence="1">
    <location>
        <begin position="152"/>
        <end position="172"/>
    </location>
</feature>